<dbReference type="AlphaFoldDB" id="A0A9X2YH16"/>
<keyword evidence="1" id="KW-0540">Nuclease</keyword>
<organism evidence="1 2">
    <name type="scientific">Mycolicibacterium rufum</name>
    <dbReference type="NCBI Taxonomy" id="318424"/>
    <lineage>
        <taxon>Bacteria</taxon>
        <taxon>Bacillati</taxon>
        <taxon>Actinomycetota</taxon>
        <taxon>Actinomycetes</taxon>
        <taxon>Mycobacteriales</taxon>
        <taxon>Mycobacteriaceae</taxon>
        <taxon>Mycolicibacterium</taxon>
    </lineage>
</organism>
<name>A0A9X2YH16_9MYCO</name>
<reference evidence="1" key="2">
    <citation type="journal article" date="2022" name="BMC Genomics">
        <title>Comparative genome analysis of mycobacteria focusing on tRNA and non-coding RNA.</title>
        <authorList>
            <person name="Behra P.R.K."/>
            <person name="Pettersson B.M.F."/>
            <person name="Ramesh M."/>
            <person name="Das S."/>
            <person name="Dasgupta S."/>
            <person name="Kirsebom L.A."/>
        </authorList>
    </citation>
    <scope>NUCLEOTIDE SEQUENCE</scope>
    <source>
        <strain evidence="1">DSM 45406</strain>
    </source>
</reference>
<keyword evidence="1" id="KW-0378">Hydrolase</keyword>
<evidence type="ECO:0000313" key="1">
    <source>
        <dbReference type="EMBL" id="MCV7073949.1"/>
    </source>
</evidence>
<sequence length="46" mass="5148">MFEHVFDIDEAASEAELRDVVTRCERLKATAAAAQARATALWAQKR</sequence>
<evidence type="ECO:0000313" key="2">
    <source>
        <dbReference type="Proteomes" id="UP001140272"/>
    </source>
</evidence>
<protein>
    <submittedName>
        <fullName evidence="1">HNH endonuclease</fullName>
    </submittedName>
</protein>
<feature type="non-terminal residue" evidence="1">
    <location>
        <position position="46"/>
    </location>
</feature>
<accession>A0A9X2YH16</accession>
<reference evidence="1" key="1">
    <citation type="submission" date="2020-07" db="EMBL/GenBank/DDBJ databases">
        <authorList>
            <person name="Pettersson B.M.F."/>
            <person name="Behra P.R.K."/>
            <person name="Ramesh M."/>
            <person name="Das S."/>
            <person name="Dasgupta S."/>
            <person name="Kirsebom L.A."/>
        </authorList>
    </citation>
    <scope>NUCLEOTIDE SEQUENCE</scope>
    <source>
        <strain evidence="1">DSM 45406</strain>
    </source>
</reference>
<keyword evidence="1" id="KW-0255">Endonuclease</keyword>
<dbReference type="Proteomes" id="UP001140272">
    <property type="component" value="Unassembled WGS sequence"/>
</dbReference>
<gene>
    <name evidence="1" type="ORF">H7H73_30335</name>
</gene>
<dbReference type="EMBL" id="JACKRN010000958">
    <property type="protein sequence ID" value="MCV7073949.1"/>
    <property type="molecule type" value="Genomic_DNA"/>
</dbReference>
<dbReference type="GO" id="GO:0004519">
    <property type="term" value="F:endonuclease activity"/>
    <property type="evidence" value="ECO:0007669"/>
    <property type="project" value="UniProtKB-KW"/>
</dbReference>
<comment type="caution">
    <text evidence="1">The sequence shown here is derived from an EMBL/GenBank/DDBJ whole genome shotgun (WGS) entry which is preliminary data.</text>
</comment>
<proteinExistence type="predicted"/>